<keyword evidence="2" id="KW-1185">Reference proteome</keyword>
<accession>A0A564YXP3</accession>
<gene>
    <name evidence="1" type="ORF">WMSIL1_LOCUS10189</name>
</gene>
<proteinExistence type="predicted"/>
<sequence>MSESLSAEIEVFPHNNEANMSSNVSNTSITTVSLNSSNISIQSPTLLVSPKLFPTVTLVQTANSDVKLHL</sequence>
<name>A0A564YXP3_HYMDI</name>
<dbReference type="AlphaFoldDB" id="A0A564YXP3"/>
<dbReference type="Proteomes" id="UP000321570">
    <property type="component" value="Unassembled WGS sequence"/>
</dbReference>
<evidence type="ECO:0000313" key="1">
    <source>
        <dbReference type="EMBL" id="VUZ51493.1"/>
    </source>
</evidence>
<protein>
    <submittedName>
        <fullName evidence="1">Uncharacterized protein</fullName>
    </submittedName>
</protein>
<dbReference type="EMBL" id="CABIJS010000444">
    <property type="protein sequence ID" value="VUZ51493.1"/>
    <property type="molecule type" value="Genomic_DNA"/>
</dbReference>
<evidence type="ECO:0000313" key="2">
    <source>
        <dbReference type="Proteomes" id="UP000321570"/>
    </source>
</evidence>
<organism evidence="1 2">
    <name type="scientific">Hymenolepis diminuta</name>
    <name type="common">Rat tapeworm</name>
    <dbReference type="NCBI Taxonomy" id="6216"/>
    <lineage>
        <taxon>Eukaryota</taxon>
        <taxon>Metazoa</taxon>
        <taxon>Spiralia</taxon>
        <taxon>Lophotrochozoa</taxon>
        <taxon>Platyhelminthes</taxon>
        <taxon>Cestoda</taxon>
        <taxon>Eucestoda</taxon>
        <taxon>Cyclophyllidea</taxon>
        <taxon>Hymenolepididae</taxon>
        <taxon>Hymenolepis</taxon>
    </lineage>
</organism>
<reference evidence="1 2" key="1">
    <citation type="submission" date="2019-07" db="EMBL/GenBank/DDBJ databases">
        <authorList>
            <person name="Jastrzebski P J."/>
            <person name="Paukszto L."/>
            <person name="Jastrzebski P J."/>
        </authorList>
    </citation>
    <scope>NUCLEOTIDE SEQUENCE [LARGE SCALE GENOMIC DNA]</scope>
    <source>
        <strain evidence="1 2">WMS-il1</strain>
    </source>
</reference>